<dbReference type="Pfam" id="PF01381">
    <property type="entry name" value="HTH_3"/>
    <property type="match status" value="1"/>
</dbReference>
<dbReference type="Gene3D" id="2.10.70.100">
    <property type="match status" value="1"/>
</dbReference>
<comment type="catalytic activity">
    <reaction evidence="1">
        <text>ATP + protein L-histidine = ADP + protein N-phospho-L-histidine.</text>
        <dbReference type="EC" id="2.7.13.3"/>
    </reaction>
</comment>
<dbReference type="Gene3D" id="3.30.450.20">
    <property type="entry name" value="PAS domain"/>
    <property type="match status" value="5"/>
</dbReference>
<evidence type="ECO:0000313" key="10">
    <source>
        <dbReference type="Proteomes" id="UP000006250"/>
    </source>
</evidence>
<feature type="domain" description="PAS" evidence="6">
    <location>
        <begin position="348"/>
        <end position="389"/>
    </location>
</feature>
<dbReference type="EMBL" id="AECZ01000021">
    <property type="protein sequence ID" value="EFL50323.1"/>
    <property type="molecule type" value="Genomic_DNA"/>
</dbReference>
<dbReference type="SUPFAM" id="SSF47413">
    <property type="entry name" value="lambda repressor-like DNA-binding domains"/>
    <property type="match status" value="1"/>
</dbReference>
<dbReference type="GO" id="GO:0003677">
    <property type="term" value="F:DNA binding"/>
    <property type="evidence" value="ECO:0007669"/>
    <property type="project" value="InterPro"/>
</dbReference>
<dbReference type="Pfam" id="PF08448">
    <property type="entry name" value="PAS_4"/>
    <property type="match status" value="1"/>
</dbReference>
<dbReference type="GO" id="GO:0004673">
    <property type="term" value="F:protein histidine kinase activity"/>
    <property type="evidence" value="ECO:0007669"/>
    <property type="project" value="UniProtKB-EC"/>
</dbReference>
<dbReference type="PROSITE" id="PS50112">
    <property type="entry name" value="PAS"/>
    <property type="match status" value="2"/>
</dbReference>
<dbReference type="RefSeq" id="WP_005995017.1">
    <property type="nucleotide sequence ID" value="NZ_AECZ01000021.1"/>
</dbReference>
<dbReference type="InterPro" id="IPR010982">
    <property type="entry name" value="Lambda_DNA-bd_dom_sf"/>
</dbReference>
<evidence type="ECO:0000313" key="9">
    <source>
        <dbReference type="EMBL" id="EFL50323.1"/>
    </source>
</evidence>
<evidence type="ECO:0000256" key="3">
    <source>
        <dbReference type="ARBA" id="ARBA00022553"/>
    </source>
</evidence>
<protein>
    <recommendedName>
        <fullName evidence="2">histidine kinase</fullName>
        <ecNumber evidence="2">2.7.13.3</ecNumber>
    </recommendedName>
</protein>
<comment type="caution">
    <text evidence="9">The sequence shown here is derived from an EMBL/GenBank/DDBJ whole genome shotgun (WGS) entry which is preliminary data.</text>
</comment>
<feature type="domain" description="PAC" evidence="7">
    <location>
        <begin position="191"/>
        <end position="243"/>
    </location>
</feature>
<evidence type="ECO:0000259" key="6">
    <source>
        <dbReference type="PROSITE" id="PS50112"/>
    </source>
</evidence>
<dbReference type="eggNOG" id="COG1426">
    <property type="taxonomic scope" value="Bacteria"/>
</dbReference>
<dbReference type="InterPro" id="IPR013655">
    <property type="entry name" value="PAS_fold_3"/>
</dbReference>
<dbReference type="SMART" id="SM00530">
    <property type="entry name" value="HTH_XRE"/>
    <property type="match status" value="1"/>
</dbReference>
<dbReference type="InterPro" id="IPR052162">
    <property type="entry name" value="Sensor_kinase/Photoreceptor"/>
</dbReference>
<proteinExistence type="predicted"/>
<name>E1JZ40_SOLFR</name>
<dbReference type="InterPro" id="IPR001610">
    <property type="entry name" value="PAC"/>
</dbReference>
<organism evidence="9 10">
    <name type="scientific">Solidesulfovibrio fructosivorans JJ]</name>
    <dbReference type="NCBI Taxonomy" id="596151"/>
    <lineage>
        <taxon>Bacteria</taxon>
        <taxon>Pseudomonadati</taxon>
        <taxon>Thermodesulfobacteriota</taxon>
        <taxon>Desulfovibrionia</taxon>
        <taxon>Desulfovibrionales</taxon>
        <taxon>Desulfovibrionaceae</taxon>
        <taxon>Solidesulfovibrio</taxon>
    </lineage>
</organism>
<dbReference type="PANTHER" id="PTHR43304">
    <property type="entry name" value="PHYTOCHROME-LIKE PROTEIN CPH1"/>
    <property type="match status" value="1"/>
</dbReference>
<dbReference type="InterPro" id="IPR001387">
    <property type="entry name" value="Cro/C1-type_HTH"/>
</dbReference>
<dbReference type="PROSITE" id="PS50113">
    <property type="entry name" value="PAC"/>
    <property type="match status" value="3"/>
</dbReference>
<dbReference type="InterPro" id="IPR035965">
    <property type="entry name" value="PAS-like_dom_sf"/>
</dbReference>
<dbReference type="SUPFAM" id="SSF55785">
    <property type="entry name" value="PYP-like sensor domain (PAS domain)"/>
    <property type="match status" value="5"/>
</dbReference>
<evidence type="ECO:0000259" key="8">
    <source>
        <dbReference type="PROSITE" id="PS50943"/>
    </source>
</evidence>
<gene>
    <name evidence="9" type="ORF">DesfrDRAFT_2889</name>
</gene>
<dbReference type="STRING" id="596151.DesfrDRAFT_2889"/>
<sequence>MESHPFGERIRRKRLALLADDPRYSLRRLAARLGIQPSYLSRLERGAVSGLSEKNILALAEELGENPDALLALAGKIAPDVREVLLARPEAFASLIRRLAVLPDAERDVCGDTDALLTSFRETQRLGRVGSFSRNLVTGEAFWSEECLRIFGLPPNGPSPSYADFLALVHPEDRGKVEAARKQLQAKGCQLHYNYRFRRADGLWRHAKSVARSEADATGRVVRYHGTVQDVTSERQAQEHLRSMARFPESNPFPVMRVGRGGHLSYANAASAPLLDSLGMAVGRPVTAELAASVAKARETGVRQDLDVSVGERIFAIAMSPSSVWGEVNCYGRDVTEERRVAAGAGNDERCCRQLFDAAPIGIFRATTSGRLLAANPAMAAMFGYASPEDMYAHLGHNAGLGYRDPKRRDEIVRRLSRDGTIGSFENPYLRKDGTEFIGNLHARLAVSEEGEPVVEGFVEDATARKQAQRELAAREERLQNHLRNFPLPTLTFRLRDRELVLLSANKAAEALFKGRIGSCLEAPAGAIFDEAPEVYLALWSALESRTTESRQLLFRPPGATEPGLFAMTFVAAGPDTVMLHAEEITALARTREALRRVNDQLRGLLDHVPCAVYFKDPQGRCIMVNRAVEELFGRPAEDIVGHPPGRVHDSEVAARISEDDRQVMETGQAITVEEEIIAQGRTRTFLTTKAPLRDASGQPCGLCGMSLDITAVKTLEHDLKAERDTLASVLAYVPYAARLVGADGRTLFLNQRFIDLLGYDLQDIPDADAWMRKAYPDPELRAKVRADWQQSLGTNCRRVYPVRCADGTTLSLDFDVVALPDGRMLLTMSQIEDGDDRKEKPA</sequence>
<reference evidence="9 10" key="1">
    <citation type="submission" date="2010-08" db="EMBL/GenBank/DDBJ databases">
        <title>The draft genome of Desulfovibrio fructosovorans JJ.</title>
        <authorList>
            <consortium name="US DOE Joint Genome Institute (JGI-PGF)"/>
            <person name="Lucas S."/>
            <person name="Copeland A."/>
            <person name="Lapidus A."/>
            <person name="Cheng J.-F."/>
            <person name="Bruce D."/>
            <person name="Goodwin L."/>
            <person name="Pitluck S."/>
            <person name="Land M.L."/>
            <person name="Hauser L."/>
            <person name="Chang Y.-J."/>
            <person name="Jeffries C."/>
            <person name="Wall J.D."/>
            <person name="Stahl D.A."/>
            <person name="Arkin A.P."/>
            <person name="Dehal P."/>
            <person name="Stolyar S.M."/>
            <person name="Hazen T.C."/>
            <person name="Woyke T.J."/>
        </authorList>
    </citation>
    <scope>NUCLEOTIDE SEQUENCE [LARGE SCALE GENOMIC DNA]</scope>
    <source>
        <strain evidence="9 10">JJ</strain>
    </source>
</reference>
<dbReference type="PROSITE" id="PS50943">
    <property type="entry name" value="HTH_CROC1"/>
    <property type="match status" value="1"/>
</dbReference>
<keyword evidence="10" id="KW-1185">Reference proteome</keyword>
<feature type="domain" description="HTH cro/C1-type" evidence="8">
    <location>
        <begin position="10"/>
        <end position="70"/>
    </location>
</feature>
<dbReference type="Pfam" id="PF08447">
    <property type="entry name" value="PAS_3"/>
    <property type="match status" value="1"/>
</dbReference>
<keyword evidence="3" id="KW-0597">Phosphoprotein</keyword>
<dbReference type="InterPro" id="IPR000700">
    <property type="entry name" value="PAS-assoc_C"/>
</dbReference>
<dbReference type="Pfam" id="PF13188">
    <property type="entry name" value="PAS_8"/>
    <property type="match status" value="1"/>
</dbReference>
<dbReference type="NCBIfam" id="TIGR00229">
    <property type="entry name" value="sensory_box"/>
    <property type="match status" value="3"/>
</dbReference>
<dbReference type="CDD" id="cd00130">
    <property type="entry name" value="PAS"/>
    <property type="match status" value="4"/>
</dbReference>
<feature type="domain" description="PAC" evidence="7">
    <location>
        <begin position="667"/>
        <end position="722"/>
    </location>
</feature>
<dbReference type="SMART" id="SM00086">
    <property type="entry name" value="PAC"/>
    <property type="match status" value="3"/>
</dbReference>
<dbReference type="AlphaFoldDB" id="E1JZ40"/>
<feature type="domain" description="PAC" evidence="7">
    <location>
        <begin position="423"/>
        <end position="474"/>
    </location>
</feature>
<dbReference type="PANTHER" id="PTHR43304:SF1">
    <property type="entry name" value="PAC DOMAIN-CONTAINING PROTEIN"/>
    <property type="match status" value="1"/>
</dbReference>
<evidence type="ECO:0000259" key="7">
    <source>
        <dbReference type="PROSITE" id="PS50113"/>
    </source>
</evidence>
<evidence type="ECO:0000256" key="4">
    <source>
        <dbReference type="ARBA" id="ARBA00022679"/>
    </source>
</evidence>
<dbReference type="eggNOG" id="COG2202">
    <property type="taxonomic scope" value="Bacteria"/>
</dbReference>
<dbReference type="SMART" id="SM00091">
    <property type="entry name" value="PAS"/>
    <property type="match status" value="5"/>
</dbReference>
<evidence type="ECO:0000256" key="2">
    <source>
        <dbReference type="ARBA" id="ARBA00012438"/>
    </source>
</evidence>
<evidence type="ECO:0000256" key="5">
    <source>
        <dbReference type="ARBA" id="ARBA00022777"/>
    </source>
</evidence>
<keyword evidence="5" id="KW-0418">Kinase</keyword>
<dbReference type="InterPro" id="IPR013656">
    <property type="entry name" value="PAS_4"/>
</dbReference>
<dbReference type="EC" id="2.7.13.3" evidence="2"/>
<feature type="domain" description="PAS" evidence="6">
    <location>
        <begin position="598"/>
        <end position="676"/>
    </location>
</feature>
<keyword evidence="4" id="KW-0808">Transferase</keyword>
<accession>E1JZ40</accession>
<dbReference type="InterPro" id="IPR000014">
    <property type="entry name" value="PAS"/>
</dbReference>
<dbReference type="Proteomes" id="UP000006250">
    <property type="component" value="Unassembled WGS sequence"/>
</dbReference>
<dbReference type="Gene3D" id="1.10.260.40">
    <property type="entry name" value="lambda repressor-like DNA-binding domains"/>
    <property type="match status" value="1"/>
</dbReference>
<evidence type="ECO:0000256" key="1">
    <source>
        <dbReference type="ARBA" id="ARBA00000085"/>
    </source>
</evidence>
<dbReference type="OrthoDB" id="9809730at2"/>
<dbReference type="CDD" id="cd00093">
    <property type="entry name" value="HTH_XRE"/>
    <property type="match status" value="1"/>
</dbReference>